<dbReference type="HAMAP" id="MF_01398">
    <property type="entry name" value="ATP_synth_b_bprime"/>
    <property type="match status" value="1"/>
</dbReference>
<proteinExistence type="inferred from homology"/>
<accession>A0A501XC13</accession>
<comment type="subcellular location">
    <subcellularLocation>
        <location evidence="12">Cell membrane</location>
        <topology evidence="12">Single-pass membrane protein</topology>
    </subcellularLocation>
    <subcellularLocation>
        <location evidence="11">Endomembrane system</location>
        <topology evidence="11">Single-pass membrane protein</topology>
    </subcellularLocation>
</comment>
<keyword evidence="14" id="KW-0175">Coiled coil</keyword>
<evidence type="ECO:0000256" key="11">
    <source>
        <dbReference type="ARBA" id="ARBA00037847"/>
    </source>
</evidence>
<evidence type="ECO:0000256" key="2">
    <source>
        <dbReference type="ARBA" id="ARBA00022448"/>
    </source>
</evidence>
<feature type="coiled-coil region" evidence="14">
    <location>
        <begin position="129"/>
        <end position="156"/>
    </location>
</feature>
<dbReference type="PANTHER" id="PTHR33445:SF2">
    <property type="entry name" value="ATP SYNTHASE SUBUNIT B', CHLOROPLASTIC"/>
    <property type="match status" value="1"/>
</dbReference>
<dbReference type="RefSeq" id="WP_140781073.1">
    <property type="nucleotide sequence ID" value="NZ_VFSS01000001.1"/>
</dbReference>
<evidence type="ECO:0000256" key="3">
    <source>
        <dbReference type="ARBA" id="ARBA00022547"/>
    </source>
</evidence>
<evidence type="ECO:0000256" key="1">
    <source>
        <dbReference type="ARBA" id="ARBA00005513"/>
    </source>
</evidence>
<reference evidence="15 16" key="1">
    <citation type="submission" date="2019-06" db="EMBL/GenBank/DDBJ databases">
        <title>Mycoplasma falconis type strain whole genome sequence.</title>
        <authorList>
            <person name="Spergser J."/>
        </authorList>
    </citation>
    <scope>NUCLEOTIDE SEQUENCE [LARGE SCALE GENOMIC DNA]</scope>
    <source>
        <strain evidence="15 16">ATCC 51372</strain>
    </source>
</reference>
<keyword evidence="16" id="KW-1185">Reference proteome</keyword>
<evidence type="ECO:0000256" key="9">
    <source>
        <dbReference type="ARBA" id="ARBA00023310"/>
    </source>
</evidence>
<sequence>MVHVLLDGAANATSNSGGATAKISEELEKAFAGLTFNWPFFVFSLITLGIITLMITLLVYRPIKKMVKARQNLIQDNIDASIKAKEDALLVRENNDKKILEATNQANTIINNAKSESEKIINSGTGQAKKRAELIMSQAETLLQKKQSEFEKNQKKIIMESAVELAKKIIGREIKDIDNIKMINEVLGNK</sequence>
<evidence type="ECO:0000256" key="6">
    <source>
        <dbReference type="ARBA" id="ARBA00022989"/>
    </source>
</evidence>
<gene>
    <name evidence="12" type="primary">atpF</name>
    <name evidence="15" type="ORF">FJO69_00640</name>
</gene>
<dbReference type="AlphaFoldDB" id="A0A501XC13"/>
<comment type="function">
    <text evidence="12">Component of the F(0) channel, it forms part of the peripheral stalk, linking F(1) to F(0).</text>
</comment>
<dbReference type="Pfam" id="PF00430">
    <property type="entry name" value="ATP-synt_B"/>
    <property type="match status" value="1"/>
</dbReference>
<dbReference type="InterPro" id="IPR002146">
    <property type="entry name" value="ATP_synth_b/b'su_bac/chlpt"/>
</dbReference>
<evidence type="ECO:0000313" key="16">
    <source>
        <dbReference type="Proteomes" id="UP000319776"/>
    </source>
</evidence>
<dbReference type="GO" id="GO:0005886">
    <property type="term" value="C:plasma membrane"/>
    <property type="evidence" value="ECO:0007669"/>
    <property type="project" value="UniProtKB-SubCell"/>
</dbReference>
<keyword evidence="4 12" id="KW-0812">Transmembrane</keyword>
<keyword evidence="12" id="KW-1003">Cell membrane</keyword>
<protein>
    <recommendedName>
        <fullName evidence="12">ATP synthase subunit b</fullName>
    </recommendedName>
    <alternativeName>
        <fullName evidence="12">ATP synthase F(0) sector subunit b</fullName>
    </alternativeName>
    <alternativeName>
        <fullName evidence="12">ATPase subunit I</fullName>
    </alternativeName>
    <alternativeName>
        <fullName evidence="12">F-type ATPase subunit b</fullName>
        <shortName evidence="12">F-ATPase subunit b</shortName>
    </alternativeName>
</protein>
<comment type="subunit">
    <text evidence="12">F-type ATPases have 2 components, F(1) - the catalytic core - and F(0) - the membrane proton channel. F(1) has five subunits: alpha(3), beta(3), gamma(1), delta(1), epsilon(1). F(0) has three main subunits: a(1), b(2) and c(10-14). The alpha and beta chains form an alternating ring which encloses part of the gamma chain. F(1) is attached to F(0) by a central stalk formed by the gamma and epsilon chains, while a peripheral stalk is formed by the delta and b chains.</text>
</comment>
<dbReference type="CDD" id="cd06503">
    <property type="entry name" value="ATP-synt_Fo_b"/>
    <property type="match status" value="1"/>
</dbReference>
<keyword evidence="6 12" id="KW-1133">Transmembrane helix</keyword>
<evidence type="ECO:0000313" key="15">
    <source>
        <dbReference type="EMBL" id="TPE58100.1"/>
    </source>
</evidence>
<evidence type="ECO:0000256" key="8">
    <source>
        <dbReference type="ARBA" id="ARBA00023136"/>
    </source>
</evidence>
<keyword evidence="8 12" id="KW-0472">Membrane</keyword>
<evidence type="ECO:0000256" key="12">
    <source>
        <dbReference type="HAMAP-Rule" id="MF_01398"/>
    </source>
</evidence>
<evidence type="ECO:0000256" key="10">
    <source>
        <dbReference type="ARBA" id="ARBA00025198"/>
    </source>
</evidence>
<evidence type="ECO:0000256" key="7">
    <source>
        <dbReference type="ARBA" id="ARBA00023065"/>
    </source>
</evidence>
<keyword evidence="2 12" id="KW-0813">Transport</keyword>
<comment type="similarity">
    <text evidence="1 12 13">Belongs to the ATPase B chain family.</text>
</comment>
<keyword evidence="3 12" id="KW-0138">CF(0)</keyword>
<feature type="transmembrane region" description="Helical" evidence="12">
    <location>
        <begin position="38"/>
        <end position="60"/>
    </location>
</feature>
<name>A0A501XC13_9BACT</name>
<dbReference type="GO" id="GO:0046961">
    <property type="term" value="F:proton-transporting ATPase activity, rotational mechanism"/>
    <property type="evidence" value="ECO:0007669"/>
    <property type="project" value="TreeGrafter"/>
</dbReference>
<dbReference type="Gene3D" id="6.10.250.1580">
    <property type="match status" value="1"/>
</dbReference>
<dbReference type="InterPro" id="IPR050059">
    <property type="entry name" value="ATP_synthase_B_chain"/>
</dbReference>
<keyword evidence="5 12" id="KW-0375">Hydrogen ion transport</keyword>
<keyword evidence="7 12" id="KW-0406">Ion transport</keyword>
<evidence type="ECO:0000256" key="14">
    <source>
        <dbReference type="SAM" id="Coils"/>
    </source>
</evidence>
<evidence type="ECO:0000256" key="13">
    <source>
        <dbReference type="RuleBase" id="RU003848"/>
    </source>
</evidence>
<dbReference type="GO" id="GO:0046933">
    <property type="term" value="F:proton-transporting ATP synthase activity, rotational mechanism"/>
    <property type="evidence" value="ECO:0007669"/>
    <property type="project" value="UniProtKB-UniRule"/>
</dbReference>
<dbReference type="GO" id="GO:0045259">
    <property type="term" value="C:proton-transporting ATP synthase complex"/>
    <property type="evidence" value="ECO:0007669"/>
    <property type="project" value="UniProtKB-KW"/>
</dbReference>
<comment type="caution">
    <text evidence="15">The sequence shown here is derived from an EMBL/GenBank/DDBJ whole genome shotgun (WGS) entry which is preliminary data.</text>
</comment>
<evidence type="ECO:0000256" key="4">
    <source>
        <dbReference type="ARBA" id="ARBA00022692"/>
    </source>
</evidence>
<organism evidence="15 16">
    <name type="scientific">[Mycoplasma] falconis</name>
    <dbReference type="NCBI Taxonomy" id="92403"/>
    <lineage>
        <taxon>Bacteria</taxon>
        <taxon>Bacillati</taxon>
        <taxon>Mycoplasmatota</taxon>
        <taxon>Mycoplasmoidales</taxon>
        <taxon>Metamycoplasmataceae</taxon>
        <taxon>Metamycoplasma</taxon>
    </lineage>
</organism>
<dbReference type="Proteomes" id="UP000319776">
    <property type="component" value="Unassembled WGS sequence"/>
</dbReference>
<dbReference type="PANTHER" id="PTHR33445">
    <property type="entry name" value="ATP SYNTHASE SUBUNIT B', CHLOROPLASTIC"/>
    <property type="match status" value="1"/>
</dbReference>
<dbReference type="OrthoDB" id="400556at2"/>
<evidence type="ECO:0000256" key="5">
    <source>
        <dbReference type="ARBA" id="ARBA00022781"/>
    </source>
</evidence>
<comment type="function">
    <text evidence="10 12">F(1)F(0) ATP synthase produces ATP from ADP in the presence of a proton or sodium gradient. F-type ATPases consist of two structural domains, F(1) containing the extramembraneous catalytic core and F(0) containing the membrane proton channel, linked together by a central stalk and a peripheral stalk. During catalysis, ATP synthesis in the catalytic domain of F(1) is coupled via a rotary mechanism of the central stalk subunits to proton translocation.</text>
</comment>
<dbReference type="EMBL" id="VFSS01000001">
    <property type="protein sequence ID" value="TPE58100.1"/>
    <property type="molecule type" value="Genomic_DNA"/>
</dbReference>
<keyword evidence="9 12" id="KW-0066">ATP synthesis</keyword>
<dbReference type="GO" id="GO:0012505">
    <property type="term" value="C:endomembrane system"/>
    <property type="evidence" value="ECO:0007669"/>
    <property type="project" value="UniProtKB-SubCell"/>
</dbReference>